<dbReference type="SUPFAM" id="SSF53850">
    <property type="entry name" value="Periplasmic binding protein-like II"/>
    <property type="match status" value="1"/>
</dbReference>
<dbReference type="Pfam" id="PF00126">
    <property type="entry name" value="HTH_1"/>
    <property type="match status" value="1"/>
</dbReference>
<evidence type="ECO:0000256" key="4">
    <source>
        <dbReference type="ARBA" id="ARBA00023163"/>
    </source>
</evidence>
<evidence type="ECO:0000256" key="2">
    <source>
        <dbReference type="ARBA" id="ARBA00023015"/>
    </source>
</evidence>
<evidence type="ECO:0000259" key="5">
    <source>
        <dbReference type="PROSITE" id="PS50931"/>
    </source>
</evidence>
<organism evidence="6 7">
    <name type="scientific">Paenibacillus rhizovicinus</name>
    <dbReference type="NCBI Taxonomy" id="2704463"/>
    <lineage>
        <taxon>Bacteria</taxon>
        <taxon>Bacillati</taxon>
        <taxon>Bacillota</taxon>
        <taxon>Bacilli</taxon>
        <taxon>Bacillales</taxon>
        <taxon>Paenibacillaceae</taxon>
        <taxon>Paenibacillus</taxon>
    </lineage>
</organism>
<dbReference type="Pfam" id="PF03466">
    <property type="entry name" value="LysR_substrate"/>
    <property type="match status" value="1"/>
</dbReference>
<comment type="similarity">
    <text evidence="1">Belongs to the LysR transcriptional regulatory family.</text>
</comment>
<protein>
    <submittedName>
        <fullName evidence="6">LysR family transcriptional regulator</fullName>
    </submittedName>
</protein>
<dbReference type="CDD" id="cd05466">
    <property type="entry name" value="PBP2_LTTR_substrate"/>
    <property type="match status" value="1"/>
</dbReference>
<dbReference type="EMBL" id="CP048286">
    <property type="protein sequence ID" value="QHW34054.1"/>
    <property type="molecule type" value="Genomic_DNA"/>
</dbReference>
<keyword evidence="3" id="KW-0238">DNA-binding</keyword>
<evidence type="ECO:0000313" key="6">
    <source>
        <dbReference type="EMBL" id="QHW34054.1"/>
    </source>
</evidence>
<name>A0A6C0P644_9BACL</name>
<dbReference type="Proteomes" id="UP000479114">
    <property type="component" value="Chromosome"/>
</dbReference>
<dbReference type="SUPFAM" id="SSF46785">
    <property type="entry name" value="Winged helix' DNA-binding domain"/>
    <property type="match status" value="1"/>
</dbReference>
<evidence type="ECO:0000256" key="1">
    <source>
        <dbReference type="ARBA" id="ARBA00009437"/>
    </source>
</evidence>
<dbReference type="GO" id="GO:0003677">
    <property type="term" value="F:DNA binding"/>
    <property type="evidence" value="ECO:0007669"/>
    <property type="project" value="UniProtKB-KW"/>
</dbReference>
<dbReference type="KEGG" id="prz:GZH47_26860"/>
<sequence length="301" mass="32855">MDLKELITFRTIVREGTFSKAAAVLNYAQSTVTNQVQRLEKELGLQLFTRGWDAELTEAGRRYADEVDKLIAHWQYVIEQAKALRQEEIGELRIGLIEPLAEGVLPAVMRNFGGLKPNISGHFTIGNTDTLAEDVRRQTIHAAVCGEPADTAGLSFSPLYNERVSFIAAADHPLASMAAADSALPLAALNDHPLILGGKTCLYHLKVQRAFSRIEASPFTHTVSRIASIPAMIREIPAIGAVLESTALPVGVVRLPVQLETPEIPVGILQPRSTDYVAAPLRLFLQGLRDEIGKRSPLRPA</sequence>
<dbReference type="RefSeq" id="WP_162644051.1">
    <property type="nucleotide sequence ID" value="NZ_CP048286.1"/>
</dbReference>
<dbReference type="PANTHER" id="PTHR30346:SF28">
    <property type="entry name" value="HTH-TYPE TRANSCRIPTIONAL REGULATOR CYNR"/>
    <property type="match status" value="1"/>
</dbReference>
<proteinExistence type="inferred from homology"/>
<dbReference type="PROSITE" id="PS50931">
    <property type="entry name" value="HTH_LYSR"/>
    <property type="match status" value="1"/>
</dbReference>
<dbReference type="Gene3D" id="3.40.190.10">
    <property type="entry name" value="Periplasmic binding protein-like II"/>
    <property type="match status" value="2"/>
</dbReference>
<accession>A0A6C0P644</accession>
<dbReference type="InterPro" id="IPR036388">
    <property type="entry name" value="WH-like_DNA-bd_sf"/>
</dbReference>
<feature type="domain" description="HTH lysR-type" evidence="5">
    <location>
        <begin position="1"/>
        <end position="57"/>
    </location>
</feature>
<dbReference type="Gene3D" id="1.10.10.10">
    <property type="entry name" value="Winged helix-like DNA-binding domain superfamily/Winged helix DNA-binding domain"/>
    <property type="match status" value="1"/>
</dbReference>
<gene>
    <name evidence="6" type="ORF">GZH47_26860</name>
</gene>
<dbReference type="GO" id="GO:0003700">
    <property type="term" value="F:DNA-binding transcription factor activity"/>
    <property type="evidence" value="ECO:0007669"/>
    <property type="project" value="InterPro"/>
</dbReference>
<dbReference type="PRINTS" id="PR00039">
    <property type="entry name" value="HTHLYSR"/>
</dbReference>
<dbReference type="PANTHER" id="PTHR30346">
    <property type="entry name" value="TRANSCRIPTIONAL DUAL REGULATOR HCAR-RELATED"/>
    <property type="match status" value="1"/>
</dbReference>
<keyword evidence="2" id="KW-0805">Transcription regulation</keyword>
<dbReference type="InterPro" id="IPR005119">
    <property type="entry name" value="LysR_subst-bd"/>
</dbReference>
<dbReference type="AlphaFoldDB" id="A0A6C0P644"/>
<keyword evidence="4" id="KW-0804">Transcription</keyword>
<evidence type="ECO:0000256" key="3">
    <source>
        <dbReference type="ARBA" id="ARBA00023125"/>
    </source>
</evidence>
<dbReference type="GO" id="GO:0032993">
    <property type="term" value="C:protein-DNA complex"/>
    <property type="evidence" value="ECO:0007669"/>
    <property type="project" value="TreeGrafter"/>
</dbReference>
<keyword evidence="7" id="KW-1185">Reference proteome</keyword>
<reference evidence="6 7" key="1">
    <citation type="submission" date="2020-02" db="EMBL/GenBank/DDBJ databases">
        <title>Paenibacillus sp. nov., isolated from rhizosphere soil of tomato.</title>
        <authorList>
            <person name="Weon H.-Y."/>
            <person name="Lee S.A."/>
        </authorList>
    </citation>
    <scope>NUCLEOTIDE SEQUENCE [LARGE SCALE GENOMIC DNA]</scope>
    <source>
        <strain evidence="6 7">14171R-81</strain>
    </source>
</reference>
<dbReference type="InterPro" id="IPR000847">
    <property type="entry name" value="LysR_HTH_N"/>
</dbReference>
<dbReference type="InterPro" id="IPR036390">
    <property type="entry name" value="WH_DNA-bd_sf"/>
</dbReference>
<evidence type="ECO:0000313" key="7">
    <source>
        <dbReference type="Proteomes" id="UP000479114"/>
    </source>
</evidence>